<dbReference type="CDD" id="cd03259">
    <property type="entry name" value="ABC_Carb_Solutes_like"/>
    <property type="match status" value="1"/>
</dbReference>
<keyword evidence="4" id="KW-0547">Nucleotide-binding</keyword>
<sequence length="375" mass="41020">MPADQRPALWLDRISRRFGSRAVLEDISLAVPSGRITCLLGESGCGKSTLLRLIAGVDRPDGGTIDLGGTRIVGPDRFTEPELRRIGFIFQDYALFPHLSVADNLAFGLQGLDRRERRSRVAEIADRIGITHLLNRYPHSLSGGEQQRTALARALAPRPEVLLMDEPFSNLDQGLRERVRRETLEILRQFGTTAVLVTHDPQEALAVADLIVLMRNGRIEQTGSPFDIYDRPASSYAAEFMGPCNRLAGIWTRGSIETPIGRFAAGLDLPNGSAALVCIRPQALSIAPDGSGISARILSKTFTGESEQIEISVHPLFQPLRMHSHERIRMAVGDKVGLHLNGAQIHVFAEPVPLEQLSSLGGEIIHGEILTETVS</sequence>
<dbReference type="GO" id="GO:0015697">
    <property type="term" value="P:quaternary ammonium group transport"/>
    <property type="evidence" value="ECO:0007669"/>
    <property type="project" value="UniProtKB-ARBA"/>
</dbReference>
<evidence type="ECO:0000313" key="11">
    <source>
        <dbReference type="Proteomes" id="UP000293520"/>
    </source>
</evidence>
<dbReference type="OrthoDB" id="9802264at2"/>
<keyword evidence="6" id="KW-0408">Iron</keyword>
<dbReference type="InterPro" id="IPR050093">
    <property type="entry name" value="ABC_SmlMolc_Importer"/>
</dbReference>
<organism evidence="10 11">
    <name type="scientific">Paracoccus subflavus</name>
    <dbReference type="NCBI Taxonomy" id="2528244"/>
    <lineage>
        <taxon>Bacteria</taxon>
        <taxon>Pseudomonadati</taxon>
        <taxon>Pseudomonadota</taxon>
        <taxon>Alphaproteobacteria</taxon>
        <taxon>Rhodobacterales</taxon>
        <taxon>Paracoccaceae</taxon>
        <taxon>Paracoccus</taxon>
    </lineage>
</organism>
<evidence type="ECO:0000259" key="9">
    <source>
        <dbReference type="PROSITE" id="PS50893"/>
    </source>
</evidence>
<name>A0A4Q9G3L9_9RHOB</name>
<dbReference type="Pfam" id="PF08402">
    <property type="entry name" value="TOBE_2"/>
    <property type="match status" value="1"/>
</dbReference>
<dbReference type="GO" id="GO:0043190">
    <property type="term" value="C:ATP-binding cassette (ABC) transporter complex"/>
    <property type="evidence" value="ECO:0007669"/>
    <property type="project" value="InterPro"/>
</dbReference>
<dbReference type="SMART" id="SM00382">
    <property type="entry name" value="AAA"/>
    <property type="match status" value="1"/>
</dbReference>
<evidence type="ECO:0000256" key="8">
    <source>
        <dbReference type="ARBA" id="ARBA00023136"/>
    </source>
</evidence>
<dbReference type="Proteomes" id="UP000293520">
    <property type="component" value="Unassembled WGS sequence"/>
</dbReference>
<dbReference type="FunFam" id="3.40.50.300:FF:000425">
    <property type="entry name" value="Probable ABC transporter, ATP-binding subunit"/>
    <property type="match status" value="1"/>
</dbReference>
<proteinExistence type="predicted"/>
<reference evidence="10 11" key="1">
    <citation type="submission" date="2019-02" db="EMBL/GenBank/DDBJ databases">
        <title>Paracoccus subflavus sp. nov., isolated from marine sediment of the Pacific Ocean.</title>
        <authorList>
            <person name="Zhang G."/>
        </authorList>
    </citation>
    <scope>NUCLEOTIDE SEQUENCE [LARGE SCALE GENOMIC DNA]</scope>
    <source>
        <strain evidence="10 11">GY0581</strain>
    </source>
</reference>
<keyword evidence="5 10" id="KW-0067">ATP-binding</keyword>
<dbReference type="Pfam" id="PF00005">
    <property type="entry name" value="ABC_tran"/>
    <property type="match status" value="1"/>
</dbReference>
<dbReference type="PROSITE" id="PS50893">
    <property type="entry name" value="ABC_TRANSPORTER_2"/>
    <property type="match status" value="1"/>
</dbReference>
<keyword evidence="11" id="KW-1185">Reference proteome</keyword>
<evidence type="ECO:0000256" key="2">
    <source>
        <dbReference type="ARBA" id="ARBA00022475"/>
    </source>
</evidence>
<keyword evidence="8" id="KW-0472">Membrane</keyword>
<dbReference type="Gene3D" id="3.40.50.300">
    <property type="entry name" value="P-loop containing nucleotide triphosphate hydrolases"/>
    <property type="match status" value="1"/>
</dbReference>
<keyword evidence="2" id="KW-1003">Cell membrane</keyword>
<gene>
    <name evidence="10" type="ORF">EYE42_11190</name>
</gene>
<evidence type="ECO:0000256" key="6">
    <source>
        <dbReference type="ARBA" id="ARBA00023004"/>
    </source>
</evidence>
<accession>A0A4Q9G3L9</accession>
<dbReference type="SUPFAM" id="SSF50331">
    <property type="entry name" value="MOP-like"/>
    <property type="match status" value="1"/>
</dbReference>
<dbReference type="InterPro" id="IPR027417">
    <property type="entry name" value="P-loop_NTPase"/>
</dbReference>
<evidence type="ECO:0000256" key="5">
    <source>
        <dbReference type="ARBA" id="ARBA00022840"/>
    </source>
</evidence>
<dbReference type="GO" id="GO:0005524">
    <property type="term" value="F:ATP binding"/>
    <property type="evidence" value="ECO:0007669"/>
    <property type="project" value="UniProtKB-KW"/>
</dbReference>
<dbReference type="GO" id="GO:0016887">
    <property type="term" value="F:ATP hydrolysis activity"/>
    <property type="evidence" value="ECO:0007669"/>
    <property type="project" value="InterPro"/>
</dbReference>
<evidence type="ECO:0000256" key="3">
    <source>
        <dbReference type="ARBA" id="ARBA00022496"/>
    </source>
</evidence>
<dbReference type="PANTHER" id="PTHR42781:SF4">
    <property type="entry name" value="SPERMIDINE_PUTRESCINE IMPORT ATP-BINDING PROTEIN POTA"/>
    <property type="match status" value="1"/>
</dbReference>
<dbReference type="GO" id="GO:0015408">
    <property type="term" value="F:ABC-type ferric iron transporter activity"/>
    <property type="evidence" value="ECO:0007669"/>
    <property type="project" value="InterPro"/>
</dbReference>
<comment type="caution">
    <text evidence="10">The sequence shown here is derived from an EMBL/GenBank/DDBJ whole genome shotgun (WGS) entry which is preliminary data.</text>
</comment>
<dbReference type="InterPro" id="IPR003439">
    <property type="entry name" value="ABC_transporter-like_ATP-bd"/>
</dbReference>
<evidence type="ECO:0000313" key="10">
    <source>
        <dbReference type="EMBL" id="TBN38996.1"/>
    </source>
</evidence>
<evidence type="ECO:0000256" key="7">
    <source>
        <dbReference type="ARBA" id="ARBA00023065"/>
    </source>
</evidence>
<dbReference type="EMBL" id="SISK01000008">
    <property type="protein sequence ID" value="TBN38996.1"/>
    <property type="molecule type" value="Genomic_DNA"/>
</dbReference>
<dbReference type="InterPro" id="IPR013611">
    <property type="entry name" value="Transp-assoc_OB_typ2"/>
</dbReference>
<feature type="domain" description="ABC transporter" evidence="9">
    <location>
        <begin position="9"/>
        <end position="241"/>
    </location>
</feature>
<dbReference type="InterPro" id="IPR008995">
    <property type="entry name" value="Mo/tungstate-bd_C_term_dom"/>
</dbReference>
<evidence type="ECO:0000256" key="1">
    <source>
        <dbReference type="ARBA" id="ARBA00022448"/>
    </source>
</evidence>
<dbReference type="InterPro" id="IPR003593">
    <property type="entry name" value="AAA+_ATPase"/>
</dbReference>
<keyword evidence="1" id="KW-0813">Transport</keyword>
<dbReference type="PANTHER" id="PTHR42781">
    <property type="entry name" value="SPERMIDINE/PUTRESCINE IMPORT ATP-BINDING PROTEIN POTA"/>
    <property type="match status" value="1"/>
</dbReference>
<protein>
    <submittedName>
        <fullName evidence="10">ABC transporter ATP-binding protein</fullName>
    </submittedName>
</protein>
<dbReference type="AlphaFoldDB" id="A0A4Q9G3L9"/>
<dbReference type="InterPro" id="IPR015853">
    <property type="entry name" value="ABC_transpr_FbpC"/>
</dbReference>
<dbReference type="RefSeq" id="WP_130991418.1">
    <property type="nucleotide sequence ID" value="NZ_SISK01000008.1"/>
</dbReference>
<dbReference type="SUPFAM" id="SSF52540">
    <property type="entry name" value="P-loop containing nucleoside triphosphate hydrolases"/>
    <property type="match status" value="1"/>
</dbReference>
<keyword evidence="7" id="KW-0406">Ion transport</keyword>
<evidence type="ECO:0000256" key="4">
    <source>
        <dbReference type="ARBA" id="ARBA00022741"/>
    </source>
</evidence>
<keyword evidence="3" id="KW-0410">Iron transport</keyword>